<sequence>MKKNENSIELFSTISPENLNQRLLEIGVKENFIKNHFVKYFYIIHRIYSHDVFNKNENECRLHSEILRSLLGSYYSSILNHLITIGIVQLSSNYLAGGRSNGYSLVEDKGAILYQFENKHRFVKKILKIDQPNVQNGTQTLSRLYRSLSNLEYDHIDKDSLSESEKKFIHFLENDLFQTVGERGKRIYNNFCNLPKTLRSKLMLNNEELTFVDIVNSQMIFLGSVIKETLEKQGKNIDSSTSVFIKNASTGKLYELLMHECEVVNRSELKDQIFKIIFGKNSFSKIISKKFNKLFPQVIEVIKYLKQEDYRILSHQMQQMEAKVVFRALDSIDFEKDILTVHDSLYAPKSEKNTILEALVNSFKCEGLEAVINVNDEYSTRVFEYDDFANKIDKILSGTPRMNDETENRTIMVDFGSDEYDAVEDEMKFLKHCSVKEINFYLEFYKFSERITSRSDIDIIRKLARKKVMALLDTSINSLGSDDDFDDLPF</sequence>
<organism evidence="1 2">
    <name type="scientific">Belliella filtrata</name>
    <dbReference type="NCBI Taxonomy" id="2923435"/>
    <lineage>
        <taxon>Bacteria</taxon>
        <taxon>Pseudomonadati</taxon>
        <taxon>Bacteroidota</taxon>
        <taxon>Cytophagia</taxon>
        <taxon>Cytophagales</taxon>
        <taxon>Cyclobacteriaceae</taxon>
        <taxon>Belliella</taxon>
    </lineage>
</organism>
<proteinExistence type="predicted"/>
<dbReference type="Proteomes" id="UP001165489">
    <property type="component" value="Unassembled WGS sequence"/>
</dbReference>
<comment type="caution">
    <text evidence="1">The sequence shown here is derived from an EMBL/GenBank/DDBJ whole genome shotgun (WGS) entry which is preliminary data.</text>
</comment>
<name>A0ABS9V1B3_9BACT</name>
<dbReference type="EMBL" id="JAKZGP010000031">
    <property type="protein sequence ID" value="MCH7410193.1"/>
    <property type="molecule type" value="Genomic_DNA"/>
</dbReference>
<keyword evidence="2" id="KW-1185">Reference proteome</keyword>
<evidence type="ECO:0000313" key="1">
    <source>
        <dbReference type="EMBL" id="MCH7410193.1"/>
    </source>
</evidence>
<accession>A0ABS9V1B3</accession>
<dbReference type="RefSeq" id="WP_241348561.1">
    <property type="nucleotide sequence ID" value="NZ_JAKZGP010000031.1"/>
</dbReference>
<reference evidence="1" key="1">
    <citation type="submission" date="2022-03" db="EMBL/GenBank/DDBJ databases">
        <title>De novo assembled genomes of Belliella spp. (Cyclobacteriaceae) strains.</title>
        <authorList>
            <person name="Szabo A."/>
            <person name="Korponai K."/>
            <person name="Felfoldi T."/>
        </authorList>
    </citation>
    <scope>NUCLEOTIDE SEQUENCE</scope>
    <source>
        <strain evidence="1">DSM 111904</strain>
    </source>
</reference>
<protein>
    <submittedName>
        <fullName evidence="1">Uncharacterized protein</fullName>
    </submittedName>
</protein>
<evidence type="ECO:0000313" key="2">
    <source>
        <dbReference type="Proteomes" id="UP001165489"/>
    </source>
</evidence>
<gene>
    <name evidence="1" type="ORF">MM239_12365</name>
</gene>